<dbReference type="SUPFAM" id="SSF51206">
    <property type="entry name" value="cAMP-binding domain-like"/>
    <property type="match status" value="1"/>
</dbReference>
<dbReference type="InterPro" id="IPR050397">
    <property type="entry name" value="Env_Response_Regulators"/>
</dbReference>
<dbReference type="PROSITE" id="PS50042">
    <property type="entry name" value="CNMP_BINDING_3"/>
    <property type="match status" value="1"/>
</dbReference>
<sequence>MLDPVRTLIIFQRQPDPQSFSAGQAVFKEGEPGDLMYGVLEGEIALSVNGKIVETIVPGGVFGIGALVSSSVRTYTAIAQTDCKLAFLDEKRFLFVVQETPFFALEVMKSYSERLNRLVRSLVEKLIV</sequence>
<dbReference type="InterPro" id="IPR018490">
    <property type="entry name" value="cNMP-bd_dom_sf"/>
</dbReference>
<evidence type="ECO:0000313" key="2">
    <source>
        <dbReference type="EMBL" id="PSB17202.1"/>
    </source>
</evidence>
<dbReference type="CDD" id="cd00038">
    <property type="entry name" value="CAP_ED"/>
    <property type="match status" value="1"/>
</dbReference>
<dbReference type="Pfam" id="PF00027">
    <property type="entry name" value="cNMP_binding"/>
    <property type="match status" value="1"/>
</dbReference>
<accession>A0A2T1D9P4</accession>
<evidence type="ECO:0000313" key="3">
    <source>
        <dbReference type="Proteomes" id="UP000238634"/>
    </source>
</evidence>
<organism evidence="2 3">
    <name type="scientific">Phormidesmis priestleyi ULC007</name>
    <dbReference type="NCBI Taxonomy" id="1920490"/>
    <lineage>
        <taxon>Bacteria</taxon>
        <taxon>Bacillati</taxon>
        <taxon>Cyanobacteriota</taxon>
        <taxon>Cyanophyceae</taxon>
        <taxon>Leptolyngbyales</taxon>
        <taxon>Leptolyngbyaceae</taxon>
        <taxon>Phormidesmis</taxon>
    </lineage>
</organism>
<dbReference type="PANTHER" id="PTHR24567">
    <property type="entry name" value="CRP FAMILY TRANSCRIPTIONAL REGULATORY PROTEIN"/>
    <property type="match status" value="1"/>
</dbReference>
<dbReference type="EMBL" id="PVWG01000031">
    <property type="protein sequence ID" value="PSB17202.1"/>
    <property type="molecule type" value="Genomic_DNA"/>
</dbReference>
<protein>
    <submittedName>
        <fullName evidence="2">Cyclic nucleotide-binding domain-containing protein</fullName>
    </submittedName>
</protein>
<comment type="caution">
    <text evidence="2">The sequence shown here is derived from an EMBL/GenBank/DDBJ whole genome shotgun (WGS) entry which is preliminary data.</text>
</comment>
<dbReference type="GO" id="GO:0003700">
    <property type="term" value="F:DNA-binding transcription factor activity"/>
    <property type="evidence" value="ECO:0007669"/>
    <property type="project" value="TreeGrafter"/>
</dbReference>
<reference evidence="2 3" key="1">
    <citation type="submission" date="2018-02" db="EMBL/GenBank/DDBJ databases">
        <authorList>
            <person name="Cohen D.B."/>
            <person name="Kent A.D."/>
        </authorList>
    </citation>
    <scope>NUCLEOTIDE SEQUENCE [LARGE SCALE GENOMIC DNA]</scope>
    <source>
        <strain evidence="2 3">ULC007</strain>
    </source>
</reference>
<dbReference type="AlphaFoldDB" id="A0A2T1D9P4"/>
<name>A0A2T1D9P4_9CYAN</name>
<dbReference type="OrthoDB" id="517085at2"/>
<gene>
    <name evidence="2" type="ORF">C7B65_19440</name>
</gene>
<dbReference type="RefSeq" id="WP_073074089.1">
    <property type="nucleotide sequence ID" value="NZ_MPPI01000029.1"/>
</dbReference>
<proteinExistence type="predicted"/>
<keyword evidence="3" id="KW-1185">Reference proteome</keyword>
<dbReference type="GO" id="GO:0005829">
    <property type="term" value="C:cytosol"/>
    <property type="evidence" value="ECO:0007669"/>
    <property type="project" value="TreeGrafter"/>
</dbReference>
<dbReference type="InterPro" id="IPR000595">
    <property type="entry name" value="cNMP-bd_dom"/>
</dbReference>
<dbReference type="STRING" id="1920490.GCA_001895925_05201"/>
<evidence type="ECO:0000259" key="1">
    <source>
        <dbReference type="PROSITE" id="PS50042"/>
    </source>
</evidence>
<dbReference type="PANTHER" id="PTHR24567:SF26">
    <property type="entry name" value="REGULATORY PROTEIN YEIL"/>
    <property type="match status" value="1"/>
</dbReference>
<dbReference type="SMART" id="SM00100">
    <property type="entry name" value="cNMP"/>
    <property type="match status" value="1"/>
</dbReference>
<dbReference type="Proteomes" id="UP000238634">
    <property type="component" value="Unassembled WGS sequence"/>
</dbReference>
<feature type="domain" description="Cyclic nucleotide-binding" evidence="1">
    <location>
        <begin position="16"/>
        <end position="114"/>
    </location>
</feature>
<reference evidence="2 3" key="2">
    <citation type="submission" date="2018-03" db="EMBL/GenBank/DDBJ databases">
        <title>The ancient ancestry and fast evolution of plastids.</title>
        <authorList>
            <person name="Moore K.R."/>
            <person name="Magnabosco C."/>
            <person name="Momper L."/>
            <person name="Gold D.A."/>
            <person name="Bosak T."/>
            <person name="Fournier G.P."/>
        </authorList>
    </citation>
    <scope>NUCLEOTIDE SEQUENCE [LARGE SCALE GENOMIC DNA]</scope>
    <source>
        <strain evidence="2 3">ULC007</strain>
    </source>
</reference>
<dbReference type="InterPro" id="IPR014710">
    <property type="entry name" value="RmlC-like_jellyroll"/>
</dbReference>
<dbReference type="Gene3D" id="2.60.120.10">
    <property type="entry name" value="Jelly Rolls"/>
    <property type="match status" value="1"/>
</dbReference>